<reference evidence="4 5" key="1">
    <citation type="journal article" date="2020" name="bioRxiv">
        <title>Sequence and annotation of 42 cannabis genomes reveals extensive copy number variation in cannabinoid synthesis and pathogen resistance genes.</title>
        <authorList>
            <person name="Mckernan K.J."/>
            <person name="Helbert Y."/>
            <person name="Kane L.T."/>
            <person name="Ebling H."/>
            <person name="Zhang L."/>
            <person name="Liu B."/>
            <person name="Eaton Z."/>
            <person name="Mclaughlin S."/>
            <person name="Kingan S."/>
            <person name="Baybayan P."/>
            <person name="Concepcion G."/>
            <person name="Jordan M."/>
            <person name="Riva A."/>
            <person name="Barbazuk W."/>
            <person name="Harkins T."/>
        </authorList>
    </citation>
    <scope>NUCLEOTIDE SEQUENCE [LARGE SCALE GENOMIC DNA]</scope>
    <source>
        <strain evidence="4 5">cv. Jamaican Lion 4</strain>
        <strain evidence="3">Father</strain>
        <strain evidence="1">Mother</strain>
        <tissue evidence="1">Leaf</tissue>
    </source>
</reference>
<organism evidence="1 4">
    <name type="scientific">Cannabis sativa</name>
    <name type="common">Hemp</name>
    <name type="synonym">Marijuana</name>
    <dbReference type="NCBI Taxonomy" id="3483"/>
    <lineage>
        <taxon>Eukaryota</taxon>
        <taxon>Viridiplantae</taxon>
        <taxon>Streptophyta</taxon>
        <taxon>Embryophyta</taxon>
        <taxon>Tracheophyta</taxon>
        <taxon>Spermatophyta</taxon>
        <taxon>Magnoliopsida</taxon>
        <taxon>eudicotyledons</taxon>
        <taxon>Gunneridae</taxon>
        <taxon>Pentapetalae</taxon>
        <taxon>rosids</taxon>
        <taxon>fabids</taxon>
        <taxon>Rosales</taxon>
        <taxon>Cannabaceae</taxon>
        <taxon>Cannabis</taxon>
    </lineage>
</organism>
<keyword evidence="5" id="KW-1185">Reference proteome</keyword>
<dbReference type="Proteomes" id="UP000583929">
    <property type="component" value="Unassembled WGS sequence"/>
</dbReference>
<evidence type="ECO:0000313" key="1">
    <source>
        <dbReference type="EMBL" id="KAF4353695.1"/>
    </source>
</evidence>
<dbReference type="GO" id="GO:0000398">
    <property type="term" value="P:mRNA splicing, via spliceosome"/>
    <property type="evidence" value="ECO:0007669"/>
    <property type="project" value="TreeGrafter"/>
</dbReference>
<dbReference type="GO" id="GO:0071013">
    <property type="term" value="C:catalytic step 2 spliceosome"/>
    <property type="evidence" value="ECO:0007669"/>
    <property type="project" value="TreeGrafter"/>
</dbReference>
<dbReference type="Proteomes" id="UP000525078">
    <property type="component" value="Unassembled WGS sequence"/>
</dbReference>
<accession>A0A7J6E5G7</accession>
<dbReference type="AlphaFoldDB" id="A0A7J6E5G7"/>
<evidence type="ECO:0000313" key="3">
    <source>
        <dbReference type="EMBL" id="KAF4387653.1"/>
    </source>
</evidence>
<dbReference type="PANTHER" id="PTHR18034:SF3">
    <property type="entry name" value="PRE-MRNA-SPLICING FACTOR CWC22 HOMOLOG"/>
    <property type="match status" value="1"/>
</dbReference>
<evidence type="ECO:0000313" key="4">
    <source>
        <dbReference type="Proteomes" id="UP000525078"/>
    </source>
</evidence>
<evidence type="ECO:0000313" key="2">
    <source>
        <dbReference type="EMBL" id="KAF4355987.1"/>
    </source>
</evidence>
<gene>
    <name evidence="1" type="ORF">F8388_024264</name>
    <name evidence="2" type="ORF">F8388_025990</name>
    <name evidence="3" type="ORF">G4B88_003980</name>
</gene>
<dbReference type="PANTHER" id="PTHR18034">
    <property type="entry name" value="CELL CYCLE CONTROL PROTEIN CWF22-RELATED"/>
    <property type="match status" value="1"/>
</dbReference>
<comment type="caution">
    <text evidence="1">The sequence shown here is derived from an EMBL/GenBank/DDBJ whole genome shotgun (WGS) entry which is preliminary data.</text>
</comment>
<dbReference type="EMBL" id="JAATIP010000258">
    <property type="protein sequence ID" value="KAF4355987.1"/>
    <property type="molecule type" value="Genomic_DNA"/>
</dbReference>
<dbReference type="EMBL" id="JAATIQ010000077">
    <property type="protein sequence ID" value="KAF4387653.1"/>
    <property type="molecule type" value="Genomic_DNA"/>
</dbReference>
<sequence>MGEHSNNNNNSEIRKRIYLTIMSSVDFEETGHKLLNMKIHRSQQELSEQLGIRILNERLSNPRMYDSFESIFPKDNEKDTRFAINFFNSIGLGGLTDNMREYLKKNESECTRKRKHNENEE</sequence>
<dbReference type="InterPro" id="IPR050781">
    <property type="entry name" value="CWC22_splicing_factor"/>
</dbReference>
<dbReference type="GO" id="GO:0003723">
    <property type="term" value="F:RNA binding"/>
    <property type="evidence" value="ECO:0007669"/>
    <property type="project" value="TreeGrafter"/>
</dbReference>
<protein>
    <submittedName>
        <fullName evidence="1">Uncharacterized protein</fullName>
    </submittedName>
</protein>
<proteinExistence type="predicted"/>
<name>A0A7J6E5G7_CANSA</name>
<dbReference type="EMBL" id="JAATIP010000290">
    <property type="protein sequence ID" value="KAF4353695.1"/>
    <property type="molecule type" value="Genomic_DNA"/>
</dbReference>
<evidence type="ECO:0000313" key="5">
    <source>
        <dbReference type="Proteomes" id="UP000583929"/>
    </source>
</evidence>